<comment type="caution">
    <text evidence="1">The sequence shown here is derived from an EMBL/GenBank/DDBJ whole genome shotgun (WGS) entry which is preliminary data.</text>
</comment>
<gene>
    <name evidence="1" type="ORF">K1T71_010989</name>
</gene>
<protein>
    <submittedName>
        <fullName evidence="1">Uncharacterized protein</fullName>
    </submittedName>
</protein>
<evidence type="ECO:0000313" key="1">
    <source>
        <dbReference type="EMBL" id="KAJ0173840.1"/>
    </source>
</evidence>
<keyword evidence="2" id="KW-1185">Reference proteome</keyword>
<organism evidence="1 2">
    <name type="scientific">Dendrolimus kikuchii</name>
    <dbReference type="NCBI Taxonomy" id="765133"/>
    <lineage>
        <taxon>Eukaryota</taxon>
        <taxon>Metazoa</taxon>
        <taxon>Ecdysozoa</taxon>
        <taxon>Arthropoda</taxon>
        <taxon>Hexapoda</taxon>
        <taxon>Insecta</taxon>
        <taxon>Pterygota</taxon>
        <taxon>Neoptera</taxon>
        <taxon>Endopterygota</taxon>
        <taxon>Lepidoptera</taxon>
        <taxon>Glossata</taxon>
        <taxon>Ditrysia</taxon>
        <taxon>Bombycoidea</taxon>
        <taxon>Lasiocampidae</taxon>
        <taxon>Dendrolimus</taxon>
    </lineage>
</organism>
<dbReference type="EMBL" id="CM034405">
    <property type="protein sequence ID" value="KAJ0173840.1"/>
    <property type="molecule type" value="Genomic_DNA"/>
</dbReference>
<proteinExistence type="predicted"/>
<accession>A0ACC1CQD0</accession>
<dbReference type="Proteomes" id="UP000824533">
    <property type="component" value="Linkage Group LG19"/>
</dbReference>
<sequence>MGAFLNKPETRKYNENGEGNGLRYGVASMQGWRVEMEDAHHAQLTLNGTLSDWSYFAVFDGHAGARVSAHCADNLLECILQTDEFRREDVAEAIRAGFLDLDKKMRELPELSNGEEKSGSTAVCAFVSPKQIYIANCGDSRAVLARNGQPIFATRDHKPELPSEKSRIVQAGGSVMIQRVNGSLAVSRALGDYEYKKVLNRGPCEQLVSPEPEVSVHERSEAEDEFLVLACDGVWDVMSNEALCAYVHSLLLLTDDLVAITNQVIDTCLYKGSKDNMSIVLVVFPAAPRPSPEAQRADRELDETLRQRLTALIERSAAGGGMGGGGGVGGGGNEEREEACTHFSWVLRQLLEENIPGLPPGGGLAAKQALLDRVYREFYPEHADSSETFDCQAELADAFGAN</sequence>
<name>A0ACC1CQD0_9NEOP</name>
<evidence type="ECO:0000313" key="2">
    <source>
        <dbReference type="Proteomes" id="UP000824533"/>
    </source>
</evidence>
<reference evidence="1 2" key="1">
    <citation type="journal article" date="2021" name="Front. Genet.">
        <title>Chromosome-Level Genome Assembly Reveals Significant Gene Expansion in the Toll and IMD Signaling Pathways of Dendrolimus kikuchii.</title>
        <authorList>
            <person name="Zhou J."/>
            <person name="Wu P."/>
            <person name="Xiong Z."/>
            <person name="Liu N."/>
            <person name="Zhao N."/>
            <person name="Ji M."/>
            <person name="Qiu Y."/>
            <person name="Yang B."/>
        </authorList>
    </citation>
    <scope>NUCLEOTIDE SEQUENCE [LARGE SCALE GENOMIC DNA]</scope>
    <source>
        <strain evidence="1">Ann1</strain>
    </source>
</reference>